<reference evidence="3" key="1">
    <citation type="submission" date="2016-10" db="EMBL/GenBank/DDBJ databases">
        <authorList>
            <person name="Varghese N."/>
            <person name="Submissions S."/>
        </authorList>
    </citation>
    <scope>NUCLEOTIDE SEQUENCE [LARGE SCALE GENOMIC DNA]</scope>
    <source>
        <strain evidence="3">DSM 21620</strain>
    </source>
</reference>
<organism evidence="2 3">
    <name type="scientific">Terribacillus halophilus</name>
    <dbReference type="NCBI Taxonomy" id="361279"/>
    <lineage>
        <taxon>Bacteria</taxon>
        <taxon>Bacillati</taxon>
        <taxon>Bacillota</taxon>
        <taxon>Bacilli</taxon>
        <taxon>Bacillales</taxon>
        <taxon>Bacillaceae</taxon>
        <taxon>Terribacillus</taxon>
    </lineage>
</organism>
<keyword evidence="2" id="KW-0808">Transferase</keyword>
<dbReference type="SUPFAM" id="SSF55729">
    <property type="entry name" value="Acyl-CoA N-acyltransferases (Nat)"/>
    <property type="match status" value="1"/>
</dbReference>
<keyword evidence="3" id="KW-1185">Reference proteome</keyword>
<evidence type="ECO:0000313" key="3">
    <source>
        <dbReference type="Proteomes" id="UP000198666"/>
    </source>
</evidence>
<dbReference type="Proteomes" id="UP000198666">
    <property type="component" value="Unassembled WGS sequence"/>
</dbReference>
<dbReference type="OrthoDB" id="7163760at2"/>
<dbReference type="Pfam" id="PF00583">
    <property type="entry name" value="Acetyltransf_1"/>
    <property type="match status" value="2"/>
</dbReference>
<accession>A0A1G6RD31</accession>
<dbReference type="InterPro" id="IPR050276">
    <property type="entry name" value="MshD_Acetyltransferase"/>
</dbReference>
<dbReference type="AlphaFoldDB" id="A0A1G6RD31"/>
<evidence type="ECO:0000259" key="1">
    <source>
        <dbReference type="PROSITE" id="PS51186"/>
    </source>
</evidence>
<dbReference type="InterPro" id="IPR016181">
    <property type="entry name" value="Acyl_CoA_acyltransferase"/>
</dbReference>
<dbReference type="Gene3D" id="3.40.630.30">
    <property type="match status" value="1"/>
</dbReference>
<proteinExistence type="predicted"/>
<name>A0A1G6RD31_9BACI</name>
<dbReference type="EMBL" id="FMZB01000006">
    <property type="protein sequence ID" value="SDD01947.1"/>
    <property type="molecule type" value="Genomic_DNA"/>
</dbReference>
<feature type="domain" description="N-acetyltransferase" evidence="1">
    <location>
        <begin position="1"/>
        <end position="136"/>
    </location>
</feature>
<dbReference type="CDD" id="cd04301">
    <property type="entry name" value="NAT_SF"/>
    <property type="match status" value="2"/>
</dbReference>
<dbReference type="PANTHER" id="PTHR43617">
    <property type="entry name" value="L-AMINO ACID N-ACETYLTRANSFERASE"/>
    <property type="match status" value="1"/>
</dbReference>
<feature type="domain" description="N-acetyltransferase" evidence="1">
    <location>
        <begin position="140"/>
        <end position="274"/>
    </location>
</feature>
<dbReference type="PANTHER" id="PTHR43617:SF20">
    <property type="entry name" value="N-ALPHA-ACETYLTRANSFERASE RIMI"/>
    <property type="match status" value="1"/>
</dbReference>
<dbReference type="STRING" id="361279.SAMN05421663_1066"/>
<evidence type="ECO:0000313" key="2">
    <source>
        <dbReference type="EMBL" id="SDD01947.1"/>
    </source>
</evidence>
<dbReference type="GO" id="GO:0016747">
    <property type="term" value="F:acyltransferase activity, transferring groups other than amino-acyl groups"/>
    <property type="evidence" value="ECO:0007669"/>
    <property type="project" value="InterPro"/>
</dbReference>
<dbReference type="InterPro" id="IPR000182">
    <property type="entry name" value="GNAT_dom"/>
</dbReference>
<dbReference type="PROSITE" id="PS51186">
    <property type="entry name" value="GNAT"/>
    <property type="match status" value="2"/>
</dbReference>
<gene>
    <name evidence="2" type="ORF">SAMN05421663_1066</name>
</gene>
<protein>
    <submittedName>
        <fullName evidence="2">Acetyltransferase (GNAT) domain-containing protein</fullName>
    </submittedName>
</protein>
<sequence>MLTVAQLKEIKALQQTVEQYDGIELKLNWDMLENRSESEQTDFMSYEAGQLVGFLGLYSFGSKVEVCGMVHPDYRRKGIFSELFQESIPAMEKARHKLLNVPADSISGKAWIETVNCTFKESEYMMRWEGEALPGSDGSVRLRPSSLKDIEMKIQLDILCFDFDAEEAQVYNDRMEKDGFQKEFYIIETESKAVGKIRIHQNGKRSEIYGFAVLPEFQGKGYGRKALQEAVRMETAKGQRVFLEVQTENEKALSLYTSIGFMKESQQNYYLYPN</sequence>